<accession>A0ABN8B7M8</accession>
<feature type="region of interest" description="Disordered" evidence="8">
    <location>
        <begin position="127"/>
        <end position="162"/>
    </location>
</feature>
<gene>
    <name evidence="11" type="ORF">CHILSU_LOCUS6341</name>
</gene>
<dbReference type="SMART" id="SM00868">
    <property type="entry name" value="zf-AD"/>
    <property type="match status" value="1"/>
</dbReference>
<dbReference type="PANTHER" id="PTHR24393:SF34">
    <property type="entry name" value="PR_SET DOMAIN 13"/>
    <property type="match status" value="1"/>
</dbReference>
<feature type="domain" description="C2H2-type" evidence="9">
    <location>
        <begin position="598"/>
        <end position="625"/>
    </location>
</feature>
<evidence type="ECO:0000313" key="11">
    <source>
        <dbReference type="EMBL" id="CAH0403083.1"/>
    </source>
</evidence>
<keyword evidence="2" id="KW-0677">Repeat</keyword>
<dbReference type="SUPFAM" id="SSF57667">
    <property type="entry name" value="beta-beta-alpha zinc fingers"/>
    <property type="match status" value="4"/>
</dbReference>
<dbReference type="Gene3D" id="3.30.160.60">
    <property type="entry name" value="Classic Zinc Finger"/>
    <property type="match status" value="5"/>
</dbReference>
<proteinExistence type="predicted"/>
<dbReference type="InterPro" id="IPR036236">
    <property type="entry name" value="Znf_C2H2_sf"/>
</dbReference>
<dbReference type="PANTHER" id="PTHR24393">
    <property type="entry name" value="ZINC FINGER PROTEIN"/>
    <property type="match status" value="1"/>
</dbReference>
<feature type="domain" description="C2H2-type" evidence="9">
    <location>
        <begin position="294"/>
        <end position="317"/>
    </location>
</feature>
<feature type="domain" description="C2H2-type" evidence="9">
    <location>
        <begin position="403"/>
        <end position="426"/>
    </location>
</feature>
<evidence type="ECO:0000313" key="12">
    <source>
        <dbReference type="Proteomes" id="UP001153292"/>
    </source>
</evidence>
<keyword evidence="5" id="KW-0539">Nucleus</keyword>
<organism evidence="11 12">
    <name type="scientific">Chilo suppressalis</name>
    <name type="common">Asiatic rice borer moth</name>
    <dbReference type="NCBI Taxonomy" id="168631"/>
    <lineage>
        <taxon>Eukaryota</taxon>
        <taxon>Metazoa</taxon>
        <taxon>Ecdysozoa</taxon>
        <taxon>Arthropoda</taxon>
        <taxon>Hexapoda</taxon>
        <taxon>Insecta</taxon>
        <taxon>Pterygota</taxon>
        <taxon>Neoptera</taxon>
        <taxon>Endopterygota</taxon>
        <taxon>Lepidoptera</taxon>
        <taxon>Glossata</taxon>
        <taxon>Ditrysia</taxon>
        <taxon>Pyraloidea</taxon>
        <taxon>Crambidae</taxon>
        <taxon>Crambinae</taxon>
        <taxon>Chilo</taxon>
    </lineage>
</organism>
<evidence type="ECO:0000256" key="5">
    <source>
        <dbReference type="ARBA" id="ARBA00023242"/>
    </source>
</evidence>
<feature type="binding site" evidence="7">
    <location>
        <position position="10"/>
    </location>
    <ligand>
        <name>Zn(2+)</name>
        <dbReference type="ChEBI" id="CHEBI:29105"/>
    </ligand>
</feature>
<evidence type="ECO:0000259" key="9">
    <source>
        <dbReference type="PROSITE" id="PS50157"/>
    </source>
</evidence>
<sequence>MDDLKVCRICLRTDKFAKYYRLEEFFLKCYYEEITTIPVTNNDGLPKYFCFQCSAILNKYHFFKEKCCFAQNTLKQMARTAPLTYNKICNMYSRQMPIIRSGTIEILKSNKNVKTYNFEYKEQTHSSKTRSKRLKKESDSESDCYENDVDFYPDSNSSDDDVPIKELSLDLKKDNSGEVDIFEEFNEKVEEPVVQEPLEKEEVKETQEIPKILKNLLSKQSKPKKSTSNRKKSSSKVVNDPDKKYKFTKAKDGKLKALQFLDSGFWRKLTLSEEEAMKEFQAKGQNEKYLRAAHKCTDCHKPFSQKNMLDRHLLRKHGESVGSLVCRFCKVRFRRACFLSKHMKQHLTKYECLRCNLVCNVETTALFHEEYHSGVIRKCPHCDKEFKHLSTFYTHLRTHRSKHMCSLCGESFVSPLGLRQHKRLKHVIVPDNQVTDAENNTYCEVCKITFETKEAYTKHLLHSAMHTDDFTPGGKAMDATLSEEMFEEGEDKIDDKDSDTPKQLYERKSKVEKTLSAVRKSNLPAVAGTGWTKKPTTCQHCGKHFASQSACRKHHLAEHLRAPFYTEKDRVICEICGASLAPGSVAAHLNQHTRRKIYTCETCGRSFTTNHVLRNHMATHTGERNYACNICGKRFTQNGSLSLHYRTVHLKQPYIRDRKKKIDDTNIGAFFNKQEFL</sequence>
<evidence type="ECO:0000256" key="8">
    <source>
        <dbReference type="SAM" id="MobiDB-lite"/>
    </source>
</evidence>
<evidence type="ECO:0000256" key="3">
    <source>
        <dbReference type="ARBA" id="ARBA00022771"/>
    </source>
</evidence>
<feature type="binding site" evidence="7">
    <location>
        <position position="7"/>
    </location>
    <ligand>
        <name>Zn(2+)</name>
        <dbReference type="ChEBI" id="CHEBI:29105"/>
    </ligand>
</feature>
<dbReference type="Pfam" id="PF00096">
    <property type="entry name" value="zf-C2H2"/>
    <property type="match status" value="4"/>
</dbReference>
<dbReference type="PROSITE" id="PS51915">
    <property type="entry name" value="ZAD"/>
    <property type="match status" value="1"/>
</dbReference>
<feature type="compositionally biased region" description="Acidic residues" evidence="8">
    <location>
        <begin position="140"/>
        <end position="161"/>
    </location>
</feature>
<evidence type="ECO:0008006" key="13">
    <source>
        <dbReference type="Google" id="ProtNLM"/>
    </source>
</evidence>
<evidence type="ECO:0000256" key="4">
    <source>
        <dbReference type="ARBA" id="ARBA00022833"/>
    </source>
</evidence>
<feature type="region of interest" description="Disordered" evidence="8">
    <location>
        <begin position="214"/>
        <end position="240"/>
    </location>
</feature>
<keyword evidence="12" id="KW-1185">Reference proteome</keyword>
<feature type="domain" description="C2H2-type" evidence="9">
    <location>
        <begin position="626"/>
        <end position="654"/>
    </location>
</feature>
<keyword evidence="1 7" id="KW-0479">Metal-binding</keyword>
<reference evidence="11" key="1">
    <citation type="submission" date="2021-12" db="EMBL/GenBank/DDBJ databases">
        <authorList>
            <person name="King R."/>
        </authorList>
    </citation>
    <scope>NUCLEOTIDE SEQUENCE</scope>
</reference>
<protein>
    <recommendedName>
        <fullName evidence="13">Protein krueppel</fullName>
    </recommendedName>
</protein>
<dbReference type="PROSITE" id="PS00028">
    <property type="entry name" value="ZINC_FINGER_C2H2_1"/>
    <property type="match status" value="7"/>
</dbReference>
<dbReference type="InterPro" id="IPR013087">
    <property type="entry name" value="Znf_C2H2_type"/>
</dbReference>
<feature type="binding site" evidence="7">
    <location>
        <position position="53"/>
    </location>
    <ligand>
        <name>Zn(2+)</name>
        <dbReference type="ChEBI" id="CHEBI:29105"/>
    </ligand>
</feature>
<dbReference type="PROSITE" id="PS50157">
    <property type="entry name" value="ZINC_FINGER_C2H2_2"/>
    <property type="match status" value="6"/>
</dbReference>
<feature type="compositionally biased region" description="Basic residues" evidence="8">
    <location>
        <begin position="221"/>
        <end position="234"/>
    </location>
</feature>
<dbReference type="EMBL" id="OU963915">
    <property type="protein sequence ID" value="CAH0403083.1"/>
    <property type="molecule type" value="Genomic_DNA"/>
</dbReference>
<dbReference type="SUPFAM" id="SSF57716">
    <property type="entry name" value="Glucocorticoid receptor-like (DNA-binding domain)"/>
    <property type="match status" value="1"/>
</dbReference>
<evidence type="ECO:0000259" key="10">
    <source>
        <dbReference type="PROSITE" id="PS51915"/>
    </source>
</evidence>
<feature type="domain" description="ZAD" evidence="10">
    <location>
        <begin position="5"/>
        <end position="77"/>
    </location>
</feature>
<keyword evidence="4 7" id="KW-0862">Zinc</keyword>
<evidence type="ECO:0000256" key="1">
    <source>
        <dbReference type="ARBA" id="ARBA00022723"/>
    </source>
</evidence>
<feature type="binding site" evidence="7">
    <location>
        <position position="50"/>
    </location>
    <ligand>
        <name>Zn(2+)</name>
        <dbReference type="ChEBI" id="CHEBI:29105"/>
    </ligand>
</feature>
<feature type="domain" description="C2H2-type" evidence="9">
    <location>
        <begin position="536"/>
        <end position="559"/>
    </location>
</feature>
<evidence type="ECO:0000256" key="2">
    <source>
        <dbReference type="ARBA" id="ARBA00022737"/>
    </source>
</evidence>
<evidence type="ECO:0000256" key="7">
    <source>
        <dbReference type="PROSITE-ProRule" id="PRU01263"/>
    </source>
</evidence>
<keyword evidence="3 6" id="KW-0863">Zinc-finger</keyword>
<name>A0ABN8B7M8_CHISP</name>
<evidence type="ECO:0000256" key="6">
    <source>
        <dbReference type="PROSITE-ProRule" id="PRU00042"/>
    </source>
</evidence>
<dbReference type="InterPro" id="IPR012934">
    <property type="entry name" value="Znf_AD"/>
</dbReference>
<dbReference type="Proteomes" id="UP001153292">
    <property type="component" value="Chromosome 22"/>
</dbReference>
<feature type="domain" description="C2H2-type" evidence="9">
    <location>
        <begin position="377"/>
        <end position="404"/>
    </location>
</feature>
<dbReference type="SMART" id="SM00355">
    <property type="entry name" value="ZnF_C2H2"/>
    <property type="match status" value="10"/>
</dbReference>